<accession>A0A0V8QB54</accession>
<name>A0A0V8QB54_9FIRM</name>
<dbReference type="RefSeq" id="WP_058353980.1">
    <property type="nucleotide sequence ID" value="NZ_CABMMD010000200.1"/>
</dbReference>
<keyword evidence="2" id="KW-1185">Reference proteome</keyword>
<sequence>MFIISESNPLGYTAMQTKTNNIRDIYDIILNITGDEKEAKWATETAGDMGFGGQYERARYKLECVRE</sequence>
<dbReference type="STRING" id="290052.ASU35_15100"/>
<organism evidence="1 2">
    <name type="scientific">Acetivibrio ethanolgignens</name>
    <dbReference type="NCBI Taxonomy" id="290052"/>
    <lineage>
        <taxon>Bacteria</taxon>
        <taxon>Bacillati</taxon>
        <taxon>Bacillota</taxon>
        <taxon>Clostridia</taxon>
        <taxon>Eubacteriales</taxon>
        <taxon>Oscillospiraceae</taxon>
        <taxon>Acetivibrio</taxon>
    </lineage>
</organism>
<evidence type="ECO:0000313" key="2">
    <source>
        <dbReference type="Proteomes" id="UP000054874"/>
    </source>
</evidence>
<protein>
    <submittedName>
        <fullName evidence="1">Uncharacterized protein</fullName>
    </submittedName>
</protein>
<comment type="caution">
    <text evidence="1">The sequence shown here is derived from an EMBL/GenBank/DDBJ whole genome shotgun (WGS) entry which is preliminary data.</text>
</comment>
<evidence type="ECO:0000313" key="1">
    <source>
        <dbReference type="EMBL" id="KSV57767.1"/>
    </source>
</evidence>
<proteinExistence type="predicted"/>
<dbReference type="AlphaFoldDB" id="A0A0V8QB54"/>
<gene>
    <name evidence="1" type="ORF">ASU35_15100</name>
</gene>
<dbReference type="EMBL" id="LNAM01000200">
    <property type="protein sequence ID" value="KSV57767.1"/>
    <property type="molecule type" value="Genomic_DNA"/>
</dbReference>
<dbReference type="Proteomes" id="UP000054874">
    <property type="component" value="Unassembled WGS sequence"/>
</dbReference>
<reference evidence="1 2" key="1">
    <citation type="submission" date="2015-11" db="EMBL/GenBank/DDBJ databases">
        <title>Butyribacter intestini gen. nov., sp. nov., a butyric acid-producing bacterium of the family Lachnospiraceae isolated from the human faeces.</title>
        <authorList>
            <person name="Zou Y."/>
            <person name="Xue W."/>
            <person name="Luo G."/>
            <person name="Lv M."/>
        </authorList>
    </citation>
    <scope>NUCLEOTIDE SEQUENCE [LARGE SCALE GENOMIC DNA]</scope>
    <source>
        <strain evidence="1 2">ACET-33324</strain>
    </source>
</reference>